<dbReference type="PANTHER" id="PTHR34194:SF25">
    <property type="entry name" value="OS05G0423200 PROTEIN"/>
    <property type="match status" value="1"/>
</dbReference>
<evidence type="ECO:0000313" key="1">
    <source>
        <dbReference type="Proteomes" id="UP000515123"/>
    </source>
</evidence>
<dbReference type="PANTHER" id="PTHR34194">
    <property type="entry name" value="F14J8.16 PROTEIN"/>
    <property type="match status" value="1"/>
</dbReference>
<proteinExistence type="predicted"/>
<dbReference type="RefSeq" id="XP_020085555.1">
    <property type="nucleotide sequence ID" value="XM_020229966.1"/>
</dbReference>
<reference evidence="1" key="1">
    <citation type="journal article" date="2015" name="Nat. Genet.">
        <title>The pineapple genome and the evolution of CAM photosynthesis.</title>
        <authorList>
            <person name="Ming R."/>
            <person name="VanBuren R."/>
            <person name="Wai C.M."/>
            <person name="Tang H."/>
            <person name="Schatz M.C."/>
            <person name="Bowers J.E."/>
            <person name="Lyons E."/>
            <person name="Wang M.L."/>
            <person name="Chen J."/>
            <person name="Biggers E."/>
            <person name="Zhang J."/>
            <person name="Huang L."/>
            <person name="Zhang L."/>
            <person name="Miao W."/>
            <person name="Zhang J."/>
            <person name="Ye Z."/>
            <person name="Miao C."/>
            <person name="Lin Z."/>
            <person name="Wang H."/>
            <person name="Zhou H."/>
            <person name="Yim W.C."/>
            <person name="Priest H.D."/>
            <person name="Zheng C."/>
            <person name="Woodhouse M."/>
            <person name="Edger P.P."/>
            <person name="Guyot R."/>
            <person name="Guo H.B."/>
            <person name="Guo H."/>
            <person name="Zheng G."/>
            <person name="Singh R."/>
            <person name="Sharma A."/>
            <person name="Min X."/>
            <person name="Zheng Y."/>
            <person name="Lee H."/>
            <person name="Gurtowski J."/>
            <person name="Sedlazeck F.J."/>
            <person name="Harkess A."/>
            <person name="McKain M.R."/>
            <person name="Liao Z."/>
            <person name="Fang J."/>
            <person name="Liu J."/>
            <person name="Zhang X."/>
            <person name="Zhang Q."/>
            <person name="Hu W."/>
            <person name="Qin Y."/>
            <person name="Wang K."/>
            <person name="Chen L.Y."/>
            <person name="Shirley N."/>
            <person name="Lin Y.R."/>
            <person name="Liu L.Y."/>
            <person name="Hernandez A.G."/>
            <person name="Wright C.L."/>
            <person name="Bulone V."/>
            <person name="Tuskan G.A."/>
            <person name="Heath K."/>
            <person name="Zee F."/>
            <person name="Moore P.H."/>
            <person name="Sunkar R."/>
            <person name="Leebens-Mack J.H."/>
            <person name="Mockler T."/>
            <person name="Bennetzen J.L."/>
            <person name="Freeling M."/>
            <person name="Sankoff D."/>
            <person name="Paterson A.H."/>
            <person name="Zhu X."/>
            <person name="Yang X."/>
            <person name="Smith J.A."/>
            <person name="Cushman J.C."/>
            <person name="Paull R.E."/>
            <person name="Yu Q."/>
        </authorList>
    </citation>
    <scope>NUCLEOTIDE SEQUENCE [LARGE SCALE GENOMIC DNA]</scope>
    <source>
        <strain evidence="1">cv. F153</strain>
    </source>
</reference>
<accession>A0A6P5EWP1</accession>
<dbReference type="AlphaFoldDB" id="A0A6P5EWP1"/>
<dbReference type="Gramene" id="Aco029847.1.mrna1">
    <property type="protein sequence ID" value="Aco029847.1.mrna1"/>
    <property type="gene ID" value="Aco029847.1.path1"/>
</dbReference>
<sequence>MSVLRQPFDQSEYDDLMAMATRRIRITKFKELRNMSIPYSTNALGYSYFDHYPDLARQMECADPHRGLSLLRGFFFWLQNVGHEGAFMPWVAASTSYKSVPYNDCKKTVSHQSSN</sequence>
<dbReference type="OrthoDB" id="298344at2759"/>
<gene>
    <name evidence="2" type="primary">LOC109708289</name>
</gene>
<protein>
    <submittedName>
        <fullName evidence="2">Uncharacterized protein LOC109708289</fullName>
    </submittedName>
</protein>
<dbReference type="Proteomes" id="UP000515123">
    <property type="component" value="Linkage group 3"/>
</dbReference>
<keyword evidence="1" id="KW-1185">Reference proteome</keyword>
<evidence type="ECO:0000313" key="2">
    <source>
        <dbReference type="RefSeq" id="XP_020085555.1"/>
    </source>
</evidence>
<reference evidence="2" key="2">
    <citation type="submission" date="2025-08" db="UniProtKB">
        <authorList>
            <consortium name="RefSeq"/>
        </authorList>
    </citation>
    <scope>IDENTIFICATION</scope>
    <source>
        <tissue evidence="2">Leaf</tissue>
    </source>
</reference>
<dbReference type="GeneID" id="109708289"/>
<organism evidence="1 2">
    <name type="scientific">Ananas comosus</name>
    <name type="common">Pineapple</name>
    <name type="synonym">Ananas ananas</name>
    <dbReference type="NCBI Taxonomy" id="4615"/>
    <lineage>
        <taxon>Eukaryota</taxon>
        <taxon>Viridiplantae</taxon>
        <taxon>Streptophyta</taxon>
        <taxon>Embryophyta</taxon>
        <taxon>Tracheophyta</taxon>
        <taxon>Spermatophyta</taxon>
        <taxon>Magnoliopsida</taxon>
        <taxon>Liliopsida</taxon>
        <taxon>Poales</taxon>
        <taxon>Bromeliaceae</taxon>
        <taxon>Bromelioideae</taxon>
        <taxon>Ananas</taxon>
    </lineage>
</organism>
<name>A0A6P5EWP1_ANACO</name>